<keyword evidence="2" id="KW-1185">Reference proteome</keyword>
<gene>
    <name evidence="1" type="ORF">orf16</name>
</gene>
<accession>Q5ULU8</accession>
<proteinExistence type="predicted"/>
<protein>
    <submittedName>
        <fullName evidence="1">Orf16</fullName>
    </submittedName>
</protein>
<dbReference type="KEGG" id="vg:3197432"/>
<evidence type="ECO:0000313" key="2">
    <source>
        <dbReference type="Proteomes" id="UP000002117"/>
    </source>
</evidence>
<name>Q5ULU8_9CAUD</name>
<dbReference type="RefSeq" id="YP_164651.1">
    <property type="nucleotide sequence ID" value="NC_006565.1"/>
</dbReference>
<sequence>MDDYWVGECPFDGGDLYGDSQGHVSWCDICGREFVDREFNGN</sequence>
<dbReference type="EMBL" id="AY682195">
    <property type="protein sequence ID" value="AAV35836.1"/>
    <property type="molecule type" value="Genomic_DNA"/>
</dbReference>
<dbReference type="Proteomes" id="UP000002117">
    <property type="component" value="Segment"/>
</dbReference>
<evidence type="ECO:0000313" key="1">
    <source>
        <dbReference type="EMBL" id="AAV35836.1"/>
    </source>
</evidence>
<reference evidence="1 2" key="1">
    <citation type="journal article" date="2004" name="J. Bacteriol.">
        <title>Lactobacillus plantarum bacteriophage LP65: a new member of the SPO1-like genus of the family Myoviridae.</title>
        <authorList>
            <person name="Chibani-Chennoufi S."/>
            <person name="Dillmann M.L."/>
            <person name="Marvin-Guy L."/>
            <person name="Rami-Shojaei S."/>
            <person name="Brussow H."/>
        </authorList>
    </citation>
    <scope>NUCLEOTIDE SEQUENCE</scope>
</reference>
<organism evidence="1 2">
    <name type="scientific">Lactobacillus phage LP65</name>
    <dbReference type="NCBI Taxonomy" id="2892344"/>
    <lineage>
        <taxon>Viruses</taxon>
        <taxon>Duplodnaviria</taxon>
        <taxon>Heunggongvirae</taxon>
        <taxon>Uroviricota</taxon>
        <taxon>Caudoviricetes</taxon>
        <taxon>Herelleviridae</taxon>
        <taxon>Salchichonvirus</taxon>
        <taxon>Salchichonvirus LP65</taxon>
    </lineage>
</organism>